<evidence type="ECO:0000313" key="9">
    <source>
        <dbReference type="EMBL" id="MBU9736800.1"/>
    </source>
</evidence>
<feature type="transmembrane region" description="Helical" evidence="7">
    <location>
        <begin position="150"/>
        <end position="177"/>
    </location>
</feature>
<feature type="domain" description="ABC transmembrane type-1" evidence="8">
    <location>
        <begin position="65"/>
        <end position="276"/>
    </location>
</feature>
<dbReference type="InterPro" id="IPR035906">
    <property type="entry name" value="MetI-like_sf"/>
</dbReference>
<evidence type="ECO:0000313" key="11">
    <source>
        <dbReference type="Proteomes" id="UP000712157"/>
    </source>
</evidence>
<dbReference type="GO" id="GO:0055085">
    <property type="term" value="P:transmembrane transport"/>
    <property type="evidence" value="ECO:0007669"/>
    <property type="project" value="InterPro"/>
</dbReference>
<keyword evidence="2 7" id="KW-0813">Transport</keyword>
<evidence type="ECO:0000256" key="3">
    <source>
        <dbReference type="ARBA" id="ARBA00022475"/>
    </source>
</evidence>
<evidence type="ECO:0000259" key="8">
    <source>
        <dbReference type="PROSITE" id="PS50928"/>
    </source>
</evidence>
<gene>
    <name evidence="9" type="ORF">KTH89_09645</name>
    <name evidence="10" type="ORF">KTH89_09700</name>
</gene>
<dbReference type="PROSITE" id="PS50928">
    <property type="entry name" value="ABC_TM1"/>
    <property type="match status" value="1"/>
</dbReference>
<name>A0A949JZ30_9FIRM</name>
<feature type="transmembrane region" description="Helical" evidence="7">
    <location>
        <begin position="102"/>
        <end position="130"/>
    </location>
</feature>
<accession>A0A949JZ30</accession>
<dbReference type="Pfam" id="PF00528">
    <property type="entry name" value="BPD_transp_1"/>
    <property type="match status" value="1"/>
</dbReference>
<feature type="transmembrane region" description="Helical" evidence="7">
    <location>
        <begin position="262"/>
        <end position="279"/>
    </location>
</feature>
<dbReference type="GO" id="GO:0005886">
    <property type="term" value="C:plasma membrane"/>
    <property type="evidence" value="ECO:0007669"/>
    <property type="project" value="UniProtKB-SubCell"/>
</dbReference>
<keyword evidence="11" id="KW-1185">Reference proteome</keyword>
<feature type="transmembrane region" description="Helical" evidence="7">
    <location>
        <begin position="65"/>
        <end position="90"/>
    </location>
</feature>
<dbReference type="SUPFAM" id="SSF161098">
    <property type="entry name" value="MetI-like"/>
    <property type="match status" value="1"/>
</dbReference>
<evidence type="ECO:0000256" key="2">
    <source>
        <dbReference type="ARBA" id="ARBA00022448"/>
    </source>
</evidence>
<dbReference type="PANTHER" id="PTHR43227:SF11">
    <property type="entry name" value="BLL4140 PROTEIN"/>
    <property type="match status" value="1"/>
</dbReference>
<keyword evidence="3" id="KW-1003">Cell membrane</keyword>
<comment type="caution">
    <text evidence="10">The sequence shown here is derived from an EMBL/GenBank/DDBJ whole genome shotgun (WGS) entry which is preliminary data.</text>
</comment>
<dbReference type="InterPro" id="IPR050809">
    <property type="entry name" value="UgpAE/MalFG_permease"/>
</dbReference>
<proteinExistence type="inferred from homology"/>
<keyword evidence="6 7" id="KW-0472">Membrane</keyword>
<dbReference type="Gene3D" id="1.10.3720.10">
    <property type="entry name" value="MetI-like"/>
    <property type="match status" value="1"/>
</dbReference>
<evidence type="ECO:0000313" key="10">
    <source>
        <dbReference type="EMBL" id="MBU9736811.1"/>
    </source>
</evidence>
<feature type="transmembrane region" description="Helical" evidence="7">
    <location>
        <begin position="189"/>
        <end position="216"/>
    </location>
</feature>
<dbReference type="CDD" id="cd06261">
    <property type="entry name" value="TM_PBP2"/>
    <property type="match status" value="1"/>
</dbReference>
<reference evidence="10" key="1">
    <citation type="submission" date="2021-06" db="EMBL/GenBank/DDBJ databases">
        <title>Description of novel taxa of the family Lachnospiraceae.</title>
        <authorList>
            <person name="Chaplin A.V."/>
            <person name="Sokolova S.R."/>
            <person name="Pikina A.P."/>
            <person name="Korzhanova M."/>
            <person name="Belova V."/>
            <person name="Korostin D."/>
            <person name="Efimov B.A."/>
        </authorList>
    </citation>
    <scope>NUCLEOTIDE SEQUENCE</scope>
    <source>
        <strain evidence="10">ASD5720</strain>
    </source>
</reference>
<sequence>MGFWRHALFLGPASLAFALAVVVPFVISVIYSFTDWNGVANDIKFIGLDNFVRIFSGKSNFLGSFWFTLKISVVNIILINVLGTLLAVALTSAIRAKGLFRVAFYLPNTIGGLILGFVWQFIFVTGFPAIGQLLQSGFFNQQWLGTESTAFIGLVIVSVWQNVGYVMVIMTAALMGVPSDLIESARIDGASAVCTFFKVKLPLCMPYITVCLFWTISNAFKMFELNYSLTKGGPYGSTNSMALYIYNDAFANNKYGLATAESLVFFVIIMLITGIQMYFTGKKEREYQ</sequence>
<dbReference type="Proteomes" id="UP000712157">
    <property type="component" value="Unassembled WGS sequence"/>
</dbReference>
<organism evidence="10 11">
    <name type="scientific">Diplocloster agilis</name>
    <dbReference type="NCBI Taxonomy" id="2850323"/>
    <lineage>
        <taxon>Bacteria</taxon>
        <taxon>Bacillati</taxon>
        <taxon>Bacillota</taxon>
        <taxon>Clostridia</taxon>
        <taxon>Lachnospirales</taxon>
        <taxon>Lachnospiraceae</taxon>
        <taxon>Diplocloster</taxon>
    </lineage>
</organism>
<protein>
    <submittedName>
        <fullName evidence="10">Sugar ABC transporter permease</fullName>
    </submittedName>
</protein>
<dbReference type="PANTHER" id="PTHR43227">
    <property type="entry name" value="BLL4140 PROTEIN"/>
    <property type="match status" value="1"/>
</dbReference>
<feature type="transmembrane region" description="Helical" evidence="7">
    <location>
        <begin position="7"/>
        <end position="31"/>
    </location>
</feature>
<evidence type="ECO:0000256" key="4">
    <source>
        <dbReference type="ARBA" id="ARBA00022692"/>
    </source>
</evidence>
<evidence type="ECO:0000256" key="1">
    <source>
        <dbReference type="ARBA" id="ARBA00004651"/>
    </source>
</evidence>
<comment type="similarity">
    <text evidence="7">Belongs to the binding-protein-dependent transport system permease family.</text>
</comment>
<dbReference type="AlphaFoldDB" id="A0A949JZ30"/>
<dbReference type="EMBL" id="JAHQCW010000013">
    <property type="protein sequence ID" value="MBU9736800.1"/>
    <property type="molecule type" value="Genomic_DNA"/>
</dbReference>
<comment type="subcellular location">
    <subcellularLocation>
        <location evidence="1 7">Cell membrane</location>
        <topology evidence="1 7">Multi-pass membrane protein</topology>
    </subcellularLocation>
</comment>
<dbReference type="InterPro" id="IPR000515">
    <property type="entry name" value="MetI-like"/>
</dbReference>
<evidence type="ECO:0000256" key="6">
    <source>
        <dbReference type="ARBA" id="ARBA00023136"/>
    </source>
</evidence>
<evidence type="ECO:0000256" key="5">
    <source>
        <dbReference type="ARBA" id="ARBA00022989"/>
    </source>
</evidence>
<dbReference type="EMBL" id="JAHQCW010000013">
    <property type="protein sequence ID" value="MBU9736811.1"/>
    <property type="molecule type" value="Genomic_DNA"/>
</dbReference>
<keyword evidence="5 7" id="KW-1133">Transmembrane helix</keyword>
<keyword evidence="4 7" id="KW-0812">Transmembrane</keyword>
<evidence type="ECO:0000256" key="7">
    <source>
        <dbReference type="RuleBase" id="RU363032"/>
    </source>
</evidence>